<dbReference type="Proteomes" id="UP000887576">
    <property type="component" value="Unplaced"/>
</dbReference>
<organism evidence="1 2">
    <name type="scientific">Panagrolaimus sp. JU765</name>
    <dbReference type="NCBI Taxonomy" id="591449"/>
    <lineage>
        <taxon>Eukaryota</taxon>
        <taxon>Metazoa</taxon>
        <taxon>Ecdysozoa</taxon>
        <taxon>Nematoda</taxon>
        <taxon>Chromadorea</taxon>
        <taxon>Rhabditida</taxon>
        <taxon>Tylenchina</taxon>
        <taxon>Panagrolaimomorpha</taxon>
        <taxon>Panagrolaimoidea</taxon>
        <taxon>Panagrolaimidae</taxon>
        <taxon>Panagrolaimus</taxon>
    </lineage>
</organism>
<reference evidence="2" key="1">
    <citation type="submission" date="2022-11" db="UniProtKB">
        <authorList>
            <consortium name="WormBaseParasite"/>
        </authorList>
    </citation>
    <scope>IDENTIFICATION</scope>
</reference>
<name>A0AC34QQE7_9BILA</name>
<evidence type="ECO:0000313" key="2">
    <source>
        <dbReference type="WBParaSite" id="JU765_v2.g1842.t1"/>
    </source>
</evidence>
<dbReference type="WBParaSite" id="JU765_v2.g1842.t1">
    <property type="protein sequence ID" value="JU765_v2.g1842.t1"/>
    <property type="gene ID" value="JU765_v2.g1842"/>
</dbReference>
<proteinExistence type="predicted"/>
<protein>
    <submittedName>
        <fullName evidence="2">Vacuolar protein sorting-associated protein 18 homolog</fullName>
    </submittedName>
</protein>
<sequence>MSKPVVDNPLFERLKVTYLTKGNLITHLKVQNESMFIVLHNPSTNAWSVQHVKLQNGKTTDVPLTIANKDAVSDIFLDFGGCHCIISTFTGENYYINSRTLRSTCLKKFRGHTITAVGWNLEYGTNSDTGFIIVGTSLGELFETSINDTSSVAYFKFLTQFQINGKQIPISNAFLVVARGDTIDKWFVFVCVPGQLHAYSLNLNSEEAVQQQFSTFIGTFSEPSSAILAPMFASDVPHWQRMVPSSLMTHSAFVLGPMEPGVLPSKYCWINEEGLSIGSVNVLKESDSDEFIKQGIILKHEKANNHIDYPLAVDLTEFHVMVLYESSIVAYSSYNYRKYFSEEVEQEGSRKCGMARDASSQLIWMFNEKSIWKYRADKEKRYVWKVFLDRKDFVRAREVTQDDSKLFQLVVRKQAESCLAEGKYSEAAKHFFDSKHAFDAVILHFLQDQDAGKRKGLKEYLLMRLNSDNDPARILVLVIWILDISLTELSNLRKAADDAKNGETGVMSSAESEAQEMRRTLYEFIRDRRVLDALNTSKDAVYRMILSHLDYETLTELATLLKDYETCARVFLLQNDHRAALNVIKQHHLLDLYYKFAPELLPVIPIDFLAALMNKEIFHKIDSTKLLPAFYKCIGHKDQTAVAFKFFEQVLESGKATAPIHSFLIQLYAEYKADKLLDHLKKLGTDRENLPYDPGNALRLCIRKGLNDCCVFLFRLEGMYESAVKSALEIDVELAKECARELDFKDLSTIESDGCEDVSKHVWLTIARHMVQNKFGTADVLKLIKESNHVVTVGDLLPLFPEFTDVEALKQPLCDCLYDTSQKIKEQQQQIRETADILDALKKDLEERQQCIRKVKPSDKCAVCSDGVMKKSFVMFACNHFLHWDCFEDYMNERFEKSKVVRYGILKKEYQKLEKEFNLEESKIVKDKMVFVKTKMEEMLGEDCPLCGELAIDLIDKPFFSPEEYAAEMEKWSM</sequence>
<accession>A0AC34QQE7</accession>
<evidence type="ECO:0000313" key="1">
    <source>
        <dbReference type="Proteomes" id="UP000887576"/>
    </source>
</evidence>